<feature type="transmembrane region" description="Helical" evidence="8">
    <location>
        <begin position="181"/>
        <end position="200"/>
    </location>
</feature>
<dbReference type="Gene3D" id="1.10.3470.10">
    <property type="entry name" value="ABC transporter involved in vitamin B12 uptake, BtuC"/>
    <property type="match status" value="1"/>
</dbReference>
<evidence type="ECO:0000256" key="1">
    <source>
        <dbReference type="ARBA" id="ARBA00004651"/>
    </source>
</evidence>
<dbReference type="Pfam" id="PF01032">
    <property type="entry name" value="FecCD"/>
    <property type="match status" value="1"/>
</dbReference>
<dbReference type="InterPro" id="IPR000522">
    <property type="entry name" value="ABC_transptr_permease_BtuC"/>
</dbReference>
<dbReference type="EMBL" id="RFFJ01000074">
    <property type="protein sequence ID" value="RMI39358.1"/>
    <property type="molecule type" value="Genomic_DNA"/>
</dbReference>
<feature type="transmembrane region" description="Helical" evidence="8">
    <location>
        <begin position="152"/>
        <end position="175"/>
    </location>
</feature>
<organism evidence="9 10">
    <name type="scientific">Streptomyces triticirhizae</name>
    <dbReference type="NCBI Taxonomy" id="2483353"/>
    <lineage>
        <taxon>Bacteria</taxon>
        <taxon>Bacillati</taxon>
        <taxon>Actinomycetota</taxon>
        <taxon>Actinomycetes</taxon>
        <taxon>Kitasatosporales</taxon>
        <taxon>Streptomycetaceae</taxon>
        <taxon>Streptomyces</taxon>
    </lineage>
</organism>
<evidence type="ECO:0008006" key="11">
    <source>
        <dbReference type="Google" id="ProtNLM"/>
    </source>
</evidence>
<dbReference type="AlphaFoldDB" id="A0A3M2LWN5"/>
<evidence type="ECO:0000256" key="6">
    <source>
        <dbReference type="ARBA" id="ARBA00022989"/>
    </source>
</evidence>
<proteinExistence type="inferred from homology"/>
<protein>
    <recommendedName>
        <fullName evidence="11">Iron ABC transporter permease</fullName>
    </recommendedName>
</protein>
<feature type="transmembrane region" description="Helical" evidence="8">
    <location>
        <begin position="41"/>
        <end position="66"/>
    </location>
</feature>
<dbReference type="GO" id="GO:0022857">
    <property type="term" value="F:transmembrane transporter activity"/>
    <property type="evidence" value="ECO:0007669"/>
    <property type="project" value="InterPro"/>
</dbReference>
<evidence type="ECO:0000313" key="9">
    <source>
        <dbReference type="EMBL" id="RMI39358.1"/>
    </source>
</evidence>
<feature type="transmembrane region" description="Helical" evidence="8">
    <location>
        <begin position="221"/>
        <end position="242"/>
    </location>
</feature>
<keyword evidence="7 8" id="KW-0472">Membrane</keyword>
<dbReference type="PANTHER" id="PTHR30472:SF24">
    <property type="entry name" value="FERRIC ENTEROBACTIN TRANSPORT SYSTEM PERMEASE PROTEIN FEPG"/>
    <property type="match status" value="1"/>
</dbReference>
<feature type="transmembrane region" description="Helical" evidence="8">
    <location>
        <begin position="309"/>
        <end position="330"/>
    </location>
</feature>
<reference evidence="9 10" key="1">
    <citation type="submission" date="2018-10" db="EMBL/GenBank/DDBJ databases">
        <title>Isolation, diversity and antifungal activity of actinobacteria from wheat.</title>
        <authorList>
            <person name="Han C."/>
        </authorList>
    </citation>
    <scope>NUCLEOTIDE SEQUENCE [LARGE SCALE GENOMIC DNA]</scope>
    <source>
        <strain evidence="9 10">NEAU-YY642</strain>
    </source>
</reference>
<dbReference type="PANTHER" id="PTHR30472">
    <property type="entry name" value="FERRIC ENTEROBACTIN TRANSPORT SYSTEM PERMEASE PROTEIN"/>
    <property type="match status" value="1"/>
</dbReference>
<name>A0A3M2LWN5_9ACTN</name>
<dbReference type="Proteomes" id="UP000278673">
    <property type="component" value="Unassembled WGS sequence"/>
</dbReference>
<feature type="transmembrane region" description="Helical" evidence="8">
    <location>
        <begin position="357"/>
        <end position="377"/>
    </location>
</feature>
<evidence type="ECO:0000256" key="7">
    <source>
        <dbReference type="ARBA" id="ARBA00023136"/>
    </source>
</evidence>
<keyword evidence="5 8" id="KW-0812">Transmembrane</keyword>
<comment type="caution">
    <text evidence="9">The sequence shown here is derived from an EMBL/GenBank/DDBJ whole genome shotgun (WGS) entry which is preliminary data.</text>
</comment>
<feature type="transmembrane region" description="Helical" evidence="8">
    <location>
        <begin position="270"/>
        <end position="297"/>
    </location>
</feature>
<evidence type="ECO:0000256" key="8">
    <source>
        <dbReference type="SAM" id="Phobius"/>
    </source>
</evidence>
<feature type="transmembrane region" description="Helical" evidence="8">
    <location>
        <begin position="127"/>
        <end position="145"/>
    </location>
</feature>
<evidence type="ECO:0000256" key="5">
    <source>
        <dbReference type="ARBA" id="ARBA00022692"/>
    </source>
</evidence>
<comment type="similarity">
    <text evidence="2">Belongs to the binding-protein-dependent transport system permease family. FecCD subfamily.</text>
</comment>
<dbReference type="GO" id="GO:0033214">
    <property type="term" value="P:siderophore-iron import into cell"/>
    <property type="evidence" value="ECO:0007669"/>
    <property type="project" value="TreeGrafter"/>
</dbReference>
<sequence>MTANGTVPGSRSREGAGGRAAGVVPVRLFAARVSFRFRPRLALVAAWASLSCVALVGVSLCVGAYPVSVPEVAEALFYGTGDRLAVHFVTRERLPQALVAVLAGAALGVSGAVFQSMARNPLASPDVIGFSSGAATGAILVIVLLGGAAQTVALGAVGGGLLAAAVVLALASGGGLGGGRLVLIGLGVTAVLGSVNSYLLTRAELNTAQNAHLWLIGSLHGRSWGEVATLLVVLVALVPAMVPLGRHLRCLELGDDVAGGLGLNVVRVRLALTGLGVALCAVAVSCAGPIPFVALAAPRIAVRLTRGPGVSLAAAGLTGAALLTAAHLAANQLFASLAWLGERVAWLALVDADQRHVQLPVGVVTALLGGAYLGWLLRSR</sequence>
<accession>A0A3M2LWN5</accession>
<feature type="transmembrane region" description="Helical" evidence="8">
    <location>
        <begin position="97"/>
        <end position="115"/>
    </location>
</feature>
<dbReference type="GO" id="GO:0005886">
    <property type="term" value="C:plasma membrane"/>
    <property type="evidence" value="ECO:0007669"/>
    <property type="project" value="UniProtKB-SubCell"/>
</dbReference>
<keyword evidence="3" id="KW-0813">Transport</keyword>
<dbReference type="SUPFAM" id="SSF81345">
    <property type="entry name" value="ABC transporter involved in vitamin B12 uptake, BtuC"/>
    <property type="match status" value="1"/>
</dbReference>
<comment type="subcellular location">
    <subcellularLocation>
        <location evidence="1">Cell membrane</location>
        <topology evidence="1">Multi-pass membrane protein</topology>
    </subcellularLocation>
</comment>
<evidence type="ECO:0000256" key="3">
    <source>
        <dbReference type="ARBA" id="ARBA00022448"/>
    </source>
</evidence>
<keyword evidence="10" id="KW-1185">Reference proteome</keyword>
<evidence type="ECO:0000313" key="10">
    <source>
        <dbReference type="Proteomes" id="UP000278673"/>
    </source>
</evidence>
<keyword evidence="4" id="KW-1003">Cell membrane</keyword>
<keyword evidence="6 8" id="KW-1133">Transmembrane helix</keyword>
<dbReference type="InterPro" id="IPR037294">
    <property type="entry name" value="ABC_BtuC-like"/>
</dbReference>
<evidence type="ECO:0000256" key="2">
    <source>
        <dbReference type="ARBA" id="ARBA00007935"/>
    </source>
</evidence>
<gene>
    <name evidence="9" type="ORF">EBN88_14965</name>
</gene>
<evidence type="ECO:0000256" key="4">
    <source>
        <dbReference type="ARBA" id="ARBA00022475"/>
    </source>
</evidence>